<dbReference type="GO" id="GO:1901135">
    <property type="term" value="P:carbohydrate derivative metabolic process"/>
    <property type="evidence" value="ECO:0007669"/>
    <property type="project" value="UniProtKB-ARBA"/>
</dbReference>
<dbReference type="CDD" id="cd03811">
    <property type="entry name" value="GT4_GT28_WabH-like"/>
    <property type="match status" value="1"/>
</dbReference>
<dbReference type="InterPro" id="IPR028098">
    <property type="entry name" value="Glyco_trans_4-like_N"/>
</dbReference>
<accession>A0A8J2U993</accession>
<dbReference type="GO" id="GO:0016757">
    <property type="term" value="F:glycosyltransferase activity"/>
    <property type="evidence" value="ECO:0007669"/>
    <property type="project" value="InterPro"/>
</dbReference>
<dbReference type="PANTHER" id="PTHR12526">
    <property type="entry name" value="GLYCOSYLTRANSFERASE"/>
    <property type="match status" value="1"/>
</dbReference>
<evidence type="ECO:0000313" key="4">
    <source>
        <dbReference type="Proteomes" id="UP000619743"/>
    </source>
</evidence>
<keyword evidence="4" id="KW-1185">Reference proteome</keyword>
<organism evidence="3 4">
    <name type="scientific">Neiella marina</name>
    <dbReference type="NCBI Taxonomy" id="508461"/>
    <lineage>
        <taxon>Bacteria</taxon>
        <taxon>Pseudomonadati</taxon>
        <taxon>Pseudomonadota</taxon>
        <taxon>Gammaproteobacteria</taxon>
        <taxon>Alteromonadales</taxon>
        <taxon>Echinimonadaceae</taxon>
        <taxon>Neiella</taxon>
    </lineage>
</organism>
<evidence type="ECO:0000259" key="1">
    <source>
        <dbReference type="Pfam" id="PF00534"/>
    </source>
</evidence>
<feature type="domain" description="Glycosyltransferase subfamily 4-like N-terminal" evidence="2">
    <location>
        <begin position="18"/>
        <end position="156"/>
    </location>
</feature>
<evidence type="ECO:0000313" key="3">
    <source>
        <dbReference type="EMBL" id="GGA88254.1"/>
    </source>
</evidence>
<gene>
    <name evidence="3" type="ORF">GCM10011369_32980</name>
</gene>
<proteinExistence type="predicted"/>
<reference evidence="4" key="1">
    <citation type="journal article" date="2019" name="Int. J. Syst. Evol. Microbiol.">
        <title>The Global Catalogue of Microorganisms (GCM) 10K type strain sequencing project: providing services to taxonomists for standard genome sequencing and annotation.</title>
        <authorList>
            <consortium name="The Broad Institute Genomics Platform"/>
            <consortium name="The Broad Institute Genome Sequencing Center for Infectious Disease"/>
            <person name="Wu L."/>
            <person name="Ma J."/>
        </authorList>
    </citation>
    <scope>NUCLEOTIDE SEQUENCE [LARGE SCALE GENOMIC DNA]</scope>
    <source>
        <strain evidence="4">CGMCC 1.10130</strain>
    </source>
</reference>
<dbReference type="RefSeq" id="WP_158100652.1">
    <property type="nucleotide sequence ID" value="NZ_BMDX01000024.1"/>
</dbReference>
<dbReference type="AlphaFoldDB" id="A0A8J2U993"/>
<dbReference type="EMBL" id="BMDX01000024">
    <property type="protein sequence ID" value="GGA88254.1"/>
    <property type="molecule type" value="Genomic_DNA"/>
</dbReference>
<keyword evidence="3" id="KW-0808">Transferase</keyword>
<comment type="caution">
    <text evidence="3">The sequence shown here is derived from an EMBL/GenBank/DDBJ whole genome shotgun (WGS) entry which is preliminary data.</text>
</comment>
<dbReference type="Pfam" id="PF00534">
    <property type="entry name" value="Glycos_transf_1"/>
    <property type="match status" value="1"/>
</dbReference>
<name>A0A8J2U993_9GAMM</name>
<dbReference type="Pfam" id="PF13439">
    <property type="entry name" value="Glyco_transf_4"/>
    <property type="match status" value="1"/>
</dbReference>
<dbReference type="InterPro" id="IPR001296">
    <property type="entry name" value="Glyco_trans_1"/>
</dbReference>
<dbReference type="Gene3D" id="3.40.50.2000">
    <property type="entry name" value="Glycogen Phosphorylase B"/>
    <property type="match status" value="2"/>
</dbReference>
<dbReference type="SUPFAM" id="SSF53756">
    <property type="entry name" value="UDP-Glycosyltransferase/glycogen phosphorylase"/>
    <property type="match status" value="1"/>
</dbReference>
<sequence>MDAQPIHSLHIIGSKELGGAESFFIRLVTSLSNAGHPVDVICRPNSGVFNALKESKVNLHPVSMRSVFCPFSKRQIQQLIKTIKPEVVQTYMGRATRLTRIPKGLESKLIARIGGYYKLEGYQHADCWVGNTKQLRQYLIDCKLPASCCHYIPNFVGRQRQLPPQVAKPAAIAELSADDLVVLGLGRQVPKKGFDSLINAFAKLPETINDRALKLVLLGDGWGRQPLVELVANLKLEERILMPGWQTNVWPWFERAELFVCPSRHEPLGNVILEAWAAGKAVISTANDGANELIEDGKTGLIVSLDNTEEELKESLLALLQNAEKRQQLARAGQQQIEEEFCEHSVREQYLDLYRSCINKSPKTP</sequence>
<protein>
    <submittedName>
        <fullName evidence="3">Glycosyl transferase</fullName>
    </submittedName>
</protein>
<evidence type="ECO:0000259" key="2">
    <source>
        <dbReference type="Pfam" id="PF13439"/>
    </source>
</evidence>
<dbReference type="Proteomes" id="UP000619743">
    <property type="component" value="Unassembled WGS sequence"/>
</dbReference>
<feature type="domain" description="Glycosyl transferase family 1" evidence="1">
    <location>
        <begin position="177"/>
        <end position="335"/>
    </location>
</feature>
<dbReference type="OrthoDB" id="9795746at2"/>